<dbReference type="PANTHER" id="PTHR47810">
    <property type="entry name" value="DNA LIGASE"/>
    <property type="match status" value="1"/>
</dbReference>
<feature type="signal peptide" evidence="8">
    <location>
        <begin position="1"/>
        <end position="22"/>
    </location>
</feature>
<keyword evidence="13" id="KW-1185">Reference proteome</keyword>
<sequence>MPNPLSTHLLALILGLPGIALAADDCPPWSDARAKRELHALHEQLSGWEHSYHRDRLSPVPDEIYDQVRSRFAELRQCFPQAEAQETQPLSTVGGKHTHPVAQTGLDKLEDAKALRAWMRGRDDLWVQPKVDGVAVTLVYRGGRLQQAISRGDGERGEDWTANARRIPAIPERLADPGDLVLQGELYWSLPGHVQAQAGGRGARGRVAGLMARQHLADEEARGIGLFVWDWPGGPGGMLQRLDGLTRLGFADTQRHTLPVRSADQVAHWREHWYRSGLPFASDGVVVRQGVVPAARNWEARPPHWAIAWKYPFAQALAEVRRVEFLVGRTGRITPRLLLSPVTLEDRRIQRVSLGSLEHWRELDIRPGDQVAVALAGLTIPRLESVVLRAGERVELEVPDPTALHALSCWHPTPGCEAQFRARLEWLSGSGGLAMRGVGPGTWERLLAAGRMEGLLDWLELEEEELARLPGFAHRNARRFREAAAEARRQPFARWLKALGLPPSGNADLEGGWEKLAARSEAQWQAVPGLGPERARQLRAFFHHPEVQALQERLAKAQVDGFGAAPQ</sequence>
<name>A0A6J4DZ60_9PSED</name>
<dbReference type="HAMAP" id="MF_01587">
    <property type="entry name" value="DNA_ligase_B"/>
    <property type="match status" value="1"/>
</dbReference>
<evidence type="ECO:0000259" key="9">
    <source>
        <dbReference type="SMART" id="SM00532"/>
    </source>
</evidence>
<dbReference type="Proteomes" id="UP000509383">
    <property type="component" value="Chromosome"/>
</dbReference>
<gene>
    <name evidence="7 10" type="primary">ligB</name>
    <name evidence="10" type="ORF">TUM18999_05760</name>
    <name evidence="11" type="ORF">TUM20286_34000</name>
</gene>
<dbReference type="EMBL" id="AP023189">
    <property type="protein sequence ID" value="BCG22385.1"/>
    <property type="molecule type" value="Genomic_DNA"/>
</dbReference>
<dbReference type="InterPro" id="IPR013839">
    <property type="entry name" value="DNAligase_adenylation"/>
</dbReference>
<dbReference type="Pfam" id="PF01653">
    <property type="entry name" value="DNA_ligase_aden"/>
    <property type="match status" value="1"/>
</dbReference>
<organism evidence="10 12">
    <name type="scientific">Pseudomonas tohonis</name>
    <dbReference type="NCBI Taxonomy" id="2725477"/>
    <lineage>
        <taxon>Bacteria</taxon>
        <taxon>Pseudomonadati</taxon>
        <taxon>Pseudomonadota</taxon>
        <taxon>Gammaproteobacteria</taxon>
        <taxon>Pseudomonadales</taxon>
        <taxon>Pseudomonadaceae</taxon>
        <taxon>Pseudomonas</taxon>
    </lineage>
</organism>
<evidence type="ECO:0000313" key="12">
    <source>
        <dbReference type="Proteomes" id="UP000509383"/>
    </source>
</evidence>
<dbReference type="KEGG" id="ptw:TUM18999_05760"/>
<evidence type="ECO:0000256" key="7">
    <source>
        <dbReference type="HAMAP-Rule" id="MF_01587"/>
    </source>
</evidence>
<comment type="similarity">
    <text evidence="7">Belongs to the NAD-dependent DNA ligase family. LigB subfamily.</text>
</comment>
<keyword evidence="4 7" id="KW-0520">NAD</keyword>
<evidence type="ECO:0000313" key="11">
    <source>
        <dbReference type="EMBL" id="GJN53648.1"/>
    </source>
</evidence>
<dbReference type="InterPro" id="IPR010994">
    <property type="entry name" value="RuvA_2-like"/>
</dbReference>
<proteinExistence type="inferred from homology"/>
<dbReference type="RefSeq" id="WP_173175010.1">
    <property type="nucleotide sequence ID" value="NZ_AP023189.1"/>
</dbReference>
<evidence type="ECO:0000313" key="13">
    <source>
        <dbReference type="Proteomes" id="UP001054892"/>
    </source>
</evidence>
<dbReference type="InterPro" id="IPR001679">
    <property type="entry name" value="DNA_ligase"/>
</dbReference>
<dbReference type="InterPro" id="IPR020923">
    <property type="entry name" value="DNA_ligase_B"/>
</dbReference>
<evidence type="ECO:0000256" key="2">
    <source>
        <dbReference type="ARBA" id="ARBA00022705"/>
    </source>
</evidence>
<feature type="domain" description="NAD-dependent DNA ligase N-terminal" evidence="9">
    <location>
        <begin position="33"/>
        <end position="432"/>
    </location>
</feature>
<dbReference type="GO" id="GO:0006260">
    <property type="term" value="P:DNA replication"/>
    <property type="evidence" value="ECO:0007669"/>
    <property type="project" value="UniProtKB-KW"/>
</dbReference>
<dbReference type="Gene3D" id="3.30.470.30">
    <property type="entry name" value="DNA ligase/mRNA capping enzyme"/>
    <property type="match status" value="1"/>
</dbReference>
<feature type="chain" id="PRO_5027013086" description="DNA ligase B" evidence="8">
    <location>
        <begin position="23"/>
        <end position="567"/>
    </location>
</feature>
<keyword evidence="5 7" id="KW-0234">DNA repair</keyword>
<dbReference type="InterPro" id="IPR012340">
    <property type="entry name" value="NA-bd_OB-fold"/>
</dbReference>
<evidence type="ECO:0000256" key="4">
    <source>
        <dbReference type="ARBA" id="ARBA00023027"/>
    </source>
</evidence>
<dbReference type="GO" id="GO:0006281">
    <property type="term" value="P:DNA repair"/>
    <property type="evidence" value="ECO:0007669"/>
    <property type="project" value="UniProtKB-KW"/>
</dbReference>
<keyword evidence="8" id="KW-0732">Signal</keyword>
<evidence type="ECO:0000313" key="10">
    <source>
        <dbReference type="EMBL" id="BCG22385.1"/>
    </source>
</evidence>
<evidence type="ECO:0000256" key="5">
    <source>
        <dbReference type="ARBA" id="ARBA00023204"/>
    </source>
</evidence>
<dbReference type="InterPro" id="IPR018239">
    <property type="entry name" value="DNA_ligase_AS"/>
</dbReference>
<dbReference type="SUPFAM" id="SSF47781">
    <property type="entry name" value="RuvA domain 2-like"/>
    <property type="match status" value="1"/>
</dbReference>
<feature type="active site" description="N6-AMP-lysine intermediate" evidence="7">
    <location>
        <position position="130"/>
    </location>
</feature>
<dbReference type="InterPro" id="IPR050326">
    <property type="entry name" value="NAD_dep_DNA_ligaseB"/>
</dbReference>
<comment type="function">
    <text evidence="7">Catalyzes the formation of phosphodiester linkages between 5'-phosphoryl and 3'-hydroxyl groups in double-stranded DNA using NAD as a coenzyme and as the energy source for the reaction.</text>
</comment>
<evidence type="ECO:0000256" key="6">
    <source>
        <dbReference type="ARBA" id="ARBA00034005"/>
    </source>
</evidence>
<dbReference type="GO" id="GO:0003911">
    <property type="term" value="F:DNA ligase (NAD+) activity"/>
    <property type="evidence" value="ECO:0007669"/>
    <property type="project" value="UniProtKB-UniRule"/>
</dbReference>
<reference evidence="10 12" key="1">
    <citation type="submission" date="2020-05" db="EMBL/GenBank/DDBJ databases">
        <title>Characterization of novel class B3 metallo-beta-lactamase from novel Pseudomonas species.</title>
        <authorList>
            <person name="Yamada K."/>
            <person name="Aoki K."/>
            <person name="Ishii Y."/>
        </authorList>
    </citation>
    <scope>NUCLEOTIDE SEQUENCE [LARGE SCALE GENOMIC DNA]</scope>
    <source>
        <strain evidence="10 12">TUM18999</strain>
        <strain evidence="11 13">TUM20286</strain>
    </source>
</reference>
<evidence type="ECO:0000256" key="1">
    <source>
        <dbReference type="ARBA" id="ARBA00022598"/>
    </source>
</evidence>
<dbReference type="InterPro" id="IPR013840">
    <property type="entry name" value="DNAligase_N"/>
</dbReference>
<dbReference type="SUPFAM" id="SSF50249">
    <property type="entry name" value="Nucleic acid-binding proteins"/>
    <property type="match status" value="1"/>
</dbReference>
<comment type="catalytic activity">
    <reaction evidence="6 7">
        <text>NAD(+) + (deoxyribonucleotide)n-3'-hydroxyl + 5'-phospho-(deoxyribonucleotide)m = (deoxyribonucleotide)n+m + AMP + beta-nicotinamide D-nucleotide.</text>
        <dbReference type="EC" id="6.5.1.2"/>
    </reaction>
</comment>
<dbReference type="PANTHER" id="PTHR47810:SF1">
    <property type="entry name" value="DNA LIGASE B"/>
    <property type="match status" value="1"/>
</dbReference>
<dbReference type="Gene3D" id="2.40.50.140">
    <property type="entry name" value="Nucleic acid-binding proteins"/>
    <property type="match status" value="1"/>
</dbReference>
<dbReference type="Gene3D" id="1.10.287.610">
    <property type="entry name" value="Helix hairpin bin"/>
    <property type="match status" value="1"/>
</dbReference>
<dbReference type="PROSITE" id="PS01055">
    <property type="entry name" value="DNA_LIGASE_N1"/>
    <property type="match status" value="1"/>
</dbReference>
<dbReference type="EC" id="6.5.1.2" evidence="7"/>
<protein>
    <recommendedName>
        <fullName evidence="7">DNA ligase B</fullName>
        <ecNumber evidence="7">6.5.1.2</ecNumber>
    </recommendedName>
    <alternativeName>
        <fullName evidence="7">Polydeoxyribonucleotide synthase [NAD(+)] B</fullName>
    </alternativeName>
</protein>
<dbReference type="InterPro" id="IPR004150">
    <property type="entry name" value="NAD_DNA_ligase_OB"/>
</dbReference>
<dbReference type="Gene3D" id="1.10.150.20">
    <property type="entry name" value="5' to 3' exonuclease, C-terminal subdomain"/>
    <property type="match status" value="1"/>
</dbReference>
<dbReference type="SUPFAM" id="SSF56091">
    <property type="entry name" value="DNA ligase/mRNA capping enzyme, catalytic domain"/>
    <property type="match status" value="1"/>
</dbReference>
<dbReference type="EMBL" id="BQKM01000007">
    <property type="protein sequence ID" value="GJN53648.1"/>
    <property type="molecule type" value="Genomic_DNA"/>
</dbReference>
<dbReference type="AlphaFoldDB" id="A0A6J4DZ60"/>
<dbReference type="Pfam" id="PF03120">
    <property type="entry name" value="OB_DNA_ligase"/>
    <property type="match status" value="1"/>
</dbReference>
<dbReference type="Proteomes" id="UP001054892">
    <property type="component" value="Unassembled WGS sequence"/>
</dbReference>
<keyword evidence="2 7" id="KW-0235">DNA replication</keyword>
<keyword evidence="3 7" id="KW-0227">DNA damage</keyword>
<dbReference type="NCBIfam" id="NF005987">
    <property type="entry name" value="PRK08097.1"/>
    <property type="match status" value="1"/>
</dbReference>
<evidence type="ECO:0000256" key="3">
    <source>
        <dbReference type="ARBA" id="ARBA00022763"/>
    </source>
</evidence>
<accession>A0A6J4DZ60</accession>
<dbReference type="PIRSF" id="PIRSF001604">
    <property type="entry name" value="LigA"/>
    <property type="match status" value="1"/>
</dbReference>
<dbReference type="SMART" id="SM00532">
    <property type="entry name" value="LIGANc"/>
    <property type="match status" value="1"/>
</dbReference>
<evidence type="ECO:0000256" key="8">
    <source>
        <dbReference type="SAM" id="SignalP"/>
    </source>
</evidence>
<keyword evidence="1 7" id="KW-0436">Ligase</keyword>